<gene>
    <name evidence="1" type="ORF">CONCODRAFT_150868</name>
</gene>
<evidence type="ECO:0000313" key="2">
    <source>
        <dbReference type="Proteomes" id="UP000070444"/>
    </source>
</evidence>
<accession>A0A137P8U7</accession>
<proteinExistence type="predicted"/>
<dbReference type="Proteomes" id="UP000070444">
    <property type="component" value="Unassembled WGS sequence"/>
</dbReference>
<dbReference type="AlphaFoldDB" id="A0A137P8U7"/>
<organism evidence="1 2">
    <name type="scientific">Conidiobolus coronatus (strain ATCC 28846 / CBS 209.66 / NRRL 28638)</name>
    <name type="common">Delacroixia coronata</name>
    <dbReference type="NCBI Taxonomy" id="796925"/>
    <lineage>
        <taxon>Eukaryota</taxon>
        <taxon>Fungi</taxon>
        <taxon>Fungi incertae sedis</taxon>
        <taxon>Zoopagomycota</taxon>
        <taxon>Entomophthoromycotina</taxon>
        <taxon>Entomophthoromycetes</taxon>
        <taxon>Entomophthorales</taxon>
        <taxon>Ancylistaceae</taxon>
        <taxon>Conidiobolus</taxon>
    </lineage>
</organism>
<keyword evidence="2" id="KW-1185">Reference proteome</keyword>
<reference evidence="1 2" key="1">
    <citation type="journal article" date="2015" name="Genome Biol. Evol.">
        <title>Phylogenomic analyses indicate that early fungi evolved digesting cell walls of algal ancestors of land plants.</title>
        <authorList>
            <person name="Chang Y."/>
            <person name="Wang S."/>
            <person name="Sekimoto S."/>
            <person name="Aerts A.L."/>
            <person name="Choi C."/>
            <person name="Clum A."/>
            <person name="LaButti K.M."/>
            <person name="Lindquist E.A."/>
            <person name="Yee Ngan C."/>
            <person name="Ohm R.A."/>
            <person name="Salamov A.A."/>
            <person name="Grigoriev I.V."/>
            <person name="Spatafora J.W."/>
            <person name="Berbee M.L."/>
        </authorList>
    </citation>
    <scope>NUCLEOTIDE SEQUENCE [LARGE SCALE GENOMIC DNA]</scope>
    <source>
        <strain evidence="1 2">NRRL 28638</strain>
    </source>
</reference>
<evidence type="ECO:0000313" key="1">
    <source>
        <dbReference type="EMBL" id="KXN71351.1"/>
    </source>
</evidence>
<protein>
    <submittedName>
        <fullName evidence="1">Uncharacterized protein</fullName>
    </submittedName>
</protein>
<name>A0A137P8U7_CONC2</name>
<dbReference type="EMBL" id="KQ964477">
    <property type="protein sequence ID" value="KXN71351.1"/>
    <property type="molecule type" value="Genomic_DNA"/>
</dbReference>
<sequence>MKSKVLDSVMDLGGNLIGNDHNITSDGSEEVNNVLFVNLPHDDYDRLLINPEVETATPLVIV</sequence>